<evidence type="ECO:0000256" key="10">
    <source>
        <dbReference type="ARBA" id="ARBA00023136"/>
    </source>
</evidence>
<sequence length="106" mass="11616">MHLILAQASSGGGYMQFVMLGGMILIFWLFFIRPQQKKQKEQRKFIDEIKKGDTVVTTGGIHGKIAAVEDDTVVLEVDKGLKIKFEKAAISLDASKKYATPTAAAS</sequence>
<protein>
    <recommendedName>
        <fullName evidence="3">Sec translocon accessory complex subunit YajC</fullName>
    </recommendedName>
</protein>
<keyword evidence="5" id="KW-1003">Cell membrane</keyword>
<organism evidence="12 13">
    <name type="scientific">Imperialibacter roseus</name>
    <dbReference type="NCBI Taxonomy" id="1324217"/>
    <lineage>
        <taxon>Bacteria</taxon>
        <taxon>Pseudomonadati</taxon>
        <taxon>Bacteroidota</taxon>
        <taxon>Cytophagia</taxon>
        <taxon>Cytophagales</taxon>
        <taxon>Flammeovirgaceae</taxon>
        <taxon>Imperialibacter</taxon>
    </lineage>
</organism>
<keyword evidence="4" id="KW-0813">Transport</keyword>
<dbReference type="Pfam" id="PF02699">
    <property type="entry name" value="YajC"/>
    <property type="match status" value="1"/>
</dbReference>
<keyword evidence="9" id="KW-0811">Translocation</keyword>
<keyword evidence="10 11" id="KW-0472">Membrane</keyword>
<keyword evidence="8 11" id="KW-1133">Transmembrane helix</keyword>
<dbReference type="PANTHER" id="PTHR33909">
    <property type="entry name" value="SEC TRANSLOCON ACCESSORY COMPLEX SUBUNIT YAJC"/>
    <property type="match status" value="1"/>
</dbReference>
<comment type="subcellular location">
    <subcellularLocation>
        <location evidence="1">Cell membrane</location>
        <topology evidence="1">Single-pass membrane protein</topology>
    </subcellularLocation>
</comment>
<comment type="similarity">
    <text evidence="2">Belongs to the YajC family.</text>
</comment>
<accession>A0ABZ0IPQ6</accession>
<evidence type="ECO:0000256" key="6">
    <source>
        <dbReference type="ARBA" id="ARBA00022692"/>
    </source>
</evidence>
<dbReference type="NCBIfam" id="TIGR00739">
    <property type="entry name" value="yajC"/>
    <property type="match status" value="1"/>
</dbReference>
<evidence type="ECO:0000256" key="7">
    <source>
        <dbReference type="ARBA" id="ARBA00022927"/>
    </source>
</evidence>
<evidence type="ECO:0000256" key="2">
    <source>
        <dbReference type="ARBA" id="ARBA00006742"/>
    </source>
</evidence>
<evidence type="ECO:0000313" key="13">
    <source>
        <dbReference type="Proteomes" id="UP001302349"/>
    </source>
</evidence>
<evidence type="ECO:0000256" key="9">
    <source>
        <dbReference type="ARBA" id="ARBA00023010"/>
    </source>
</evidence>
<dbReference type="Proteomes" id="UP001302349">
    <property type="component" value="Chromosome"/>
</dbReference>
<evidence type="ECO:0000256" key="8">
    <source>
        <dbReference type="ARBA" id="ARBA00022989"/>
    </source>
</evidence>
<dbReference type="PRINTS" id="PR01853">
    <property type="entry name" value="YAJCTRNLCASE"/>
</dbReference>
<evidence type="ECO:0000256" key="4">
    <source>
        <dbReference type="ARBA" id="ARBA00022448"/>
    </source>
</evidence>
<dbReference type="RefSeq" id="WP_317489266.1">
    <property type="nucleotide sequence ID" value="NZ_CP136051.1"/>
</dbReference>
<evidence type="ECO:0000256" key="5">
    <source>
        <dbReference type="ARBA" id="ARBA00022475"/>
    </source>
</evidence>
<gene>
    <name evidence="12" type="primary">yajC</name>
    <name evidence="12" type="ORF">RT717_26100</name>
</gene>
<dbReference type="PANTHER" id="PTHR33909:SF1">
    <property type="entry name" value="SEC TRANSLOCON ACCESSORY COMPLEX SUBUNIT YAJC"/>
    <property type="match status" value="1"/>
</dbReference>
<name>A0ABZ0IPQ6_9BACT</name>
<evidence type="ECO:0000256" key="3">
    <source>
        <dbReference type="ARBA" id="ARBA00014962"/>
    </source>
</evidence>
<keyword evidence="7" id="KW-0653">Protein transport</keyword>
<keyword evidence="13" id="KW-1185">Reference proteome</keyword>
<dbReference type="EMBL" id="CP136051">
    <property type="protein sequence ID" value="WOK06551.1"/>
    <property type="molecule type" value="Genomic_DNA"/>
</dbReference>
<reference evidence="12 13" key="1">
    <citation type="journal article" date="2023" name="Microbiol. Resour. Announc.">
        <title>Complete Genome Sequence of Imperialibacter roseus strain P4T.</title>
        <authorList>
            <person name="Tizabi D.R."/>
            <person name="Bachvaroff T."/>
            <person name="Hill R.T."/>
        </authorList>
    </citation>
    <scope>NUCLEOTIDE SEQUENCE [LARGE SCALE GENOMIC DNA]</scope>
    <source>
        <strain evidence="12 13">P4T</strain>
    </source>
</reference>
<dbReference type="InterPro" id="IPR003849">
    <property type="entry name" value="Preprotein_translocase_YajC"/>
</dbReference>
<dbReference type="SMART" id="SM01323">
    <property type="entry name" value="YajC"/>
    <property type="match status" value="1"/>
</dbReference>
<feature type="transmembrane region" description="Helical" evidence="11">
    <location>
        <begin position="12"/>
        <end position="32"/>
    </location>
</feature>
<evidence type="ECO:0000313" key="12">
    <source>
        <dbReference type="EMBL" id="WOK06551.1"/>
    </source>
</evidence>
<proteinExistence type="inferred from homology"/>
<keyword evidence="6 11" id="KW-0812">Transmembrane</keyword>
<evidence type="ECO:0000256" key="1">
    <source>
        <dbReference type="ARBA" id="ARBA00004162"/>
    </source>
</evidence>
<evidence type="ECO:0000256" key="11">
    <source>
        <dbReference type="SAM" id="Phobius"/>
    </source>
</evidence>